<keyword evidence="2" id="KW-1185">Reference proteome</keyword>
<dbReference type="AlphaFoldDB" id="A0AAV6FEC5"/>
<comment type="caution">
    <text evidence="1">The sequence shown here is derived from an EMBL/GenBank/DDBJ whole genome shotgun (WGS) entry which is preliminary data.</text>
</comment>
<organism evidence="1 2">
    <name type="scientific">Alosa alosa</name>
    <name type="common">allis shad</name>
    <dbReference type="NCBI Taxonomy" id="278164"/>
    <lineage>
        <taxon>Eukaryota</taxon>
        <taxon>Metazoa</taxon>
        <taxon>Chordata</taxon>
        <taxon>Craniata</taxon>
        <taxon>Vertebrata</taxon>
        <taxon>Euteleostomi</taxon>
        <taxon>Actinopterygii</taxon>
        <taxon>Neopterygii</taxon>
        <taxon>Teleostei</taxon>
        <taxon>Clupei</taxon>
        <taxon>Clupeiformes</taxon>
        <taxon>Clupeoidei</taxon>
        <taxon>Clupeidae</taxon>
        <taxon>Alosa</taxon>
    </lineage>
</organism>
<evidence type="ECO:0000313" key="2">
    <source>
        <dbReference type="Proteomes" id="UP000823561"/>
    </source>
</evidence>
<proteinExistence type="predicted"/>
<accession>A0AAV6FEC5</accession>
<name>A0AAV6FEC5_9TELE</name>
<dbReference type="EMBL" id="JADWDJ010000024">
    <property type="protein sequence ID" value="KAG5261134.1"/>
    <property type="molecule type" value="Genomic_DNA"/>
</dbReference>
<protein>
    <submittedName>
        <fullName evidence="1">Uncharacterized protein</fullName>
    </submittedName>
</protein>
<sequence length="156" mass="17489">MFDCNRWSSTSSDKPAVKARRQCSAPLIFQILPSLQLQHSDLHTTLFQSSFRRLTIWHKMIGNKRHPVMSSPELPHLSRPDLPHRIPQSQRFPRSAPAGCTAVWSSPAGGKQLQTNKSQQKASAGSHRLRGVVCIITLATYCCWSKNDLELTSTVL</sequence>
<evidence type="ECO:0000313" key="1">
    <source>
        <dbReference type="EMBL" id="KAG5261134.1"/>
    </source>
</evidence>
<reference evidence="1" key="1">
    <citation type="submission" date="2020-10" db="EMBL/GenBank/DDBJ databases">
        <title>Chromosome-scale genome assembly of the Allis shad, Alosa alosa.</title>
        <authorList>
            <person name="Margot Z."/>
            <person name="Christophe K."/>
            <person name="Cabau C."/>
            <person name="Louis A."/>
            <person name="Berthelot C."/>
            <person name="Parey E."/>
            <person name="Roest Crollius H."/>
            <person name="Montfort J."/>
            <person name="Robinson-Rechavi M."/>
            <person name="Bucao C."/>
            <person name="Bouchez O."/>
            <person name="Gislard M."/>
            <person name="Lluch J."/>
            <person name="Milhes M."/>
            <person name="Lampietro C."/>
            <person name="Lopez Roques C."/>
            <person name="Donnadieu C."/>
            <person name="Braasch I."/>
            <person name="Desvignes T."/>
            <person name="Postlethwait J."/>
            <person name="Bobe J."/>
            <person name="Guiguen Y."/>
        </authorList>
    </citation>
    <scope>NUCLEOTIDE SEQUENCE</scope>
    <source>
        <strain evidence="1">M-15738</strain>
        <tissue evidence="1">Blood</tissue>
    </source>
</reference>
<dbReference type="Proteomes" id="UP000823561">
    <property type="component" value="Chromosome 24"/>
</dbReference>
<gene>
    <name evidence="1" type="ORF">AALO_G00300420</name>
</gene>